<evidence type="ECO:0000313" key="2">
    <source>
        <dbReference type="Proteomes" id="UP001056120"/>
    </source>
</evidence>
<dbReference type="EMBL" id="CM042043">
    <property type="protein sequence ID" value="KAI3696238.1"/>
    <property type="molecule type" value="Genomic_DNA"/>
</dbReference>
<comment type="caution">
    <text evidence="1">The sequence shown here is derived from an EMBL/GenBank/DDBJ whole genome shotgun (WGS) entry which is preliminary data.</text>
</comment>
<accession>A0ACB8ZF52</accession>
<evidence type="ECO:0000313" key="1">
    <source>
        <dbReference type="EMBL" id="KAI3696238.1"/>
    </source>
</evidence>
<name>A0ACB8ZF52_9ASTR</name>
<proteinExistence type="predicted"/>
<sequence length="457" mass="51011">MCLCFILKEGTTSRRRNDIKLYTQQTLHHHHHHHPLMEPATSLTSTKLRLMCSIGGHIVPRPHDKSLCYVGGETRMLVVDRHTTLLDLTHRMSKTVLRSPAIPTTPAKGSSFILKYLLPSEDLDSLISVTTDEDLENMIEEYERLSSSSRIRLFIFPTDPGSGSGSLIWSFLENSIKSEDWFVNALNGTDSGFSDASSVNLFGLNDEISLQEKEDVNRKGIIGIADLGGNNSGQDVNLIPDSMMMETTSSFGSASSAPSLANLPPVQQKQSTGFDLVSADSFISDLTNANDRAADPNDTFDQNPRIQMQHQIQNSACLLSIPTTQIDSLPNQLHHQRQYIHHHPSGAVPVTSYYQHHHPPIDQNFMYYARQLPQGYTFPLQQPHPSYDAPPPQPVMVPSRRQNQSQYVAYSEMHQPAQLMYYATQAMPPLPAAHYNKMASISPLEASLQEQVRSAQP</sequence>
<organism evidence="1 2">
    <name type="scientific">Smallanthus sonchifolius</name>
    <dbReference type="NCBI Taxonomy" id="185202"/>
    <lineage>
        <taxon>Eukaryota</taxon>
        <taxon>Viridiplantae</taxon>
        <taxon>Streptophyta</taxon>
        <taxon>Embryophyta</taxon>
        <taxon>Tracheophyta</taxon>
        <taxon>Spermatophyta</taxon>
        <taxon>Magnoliopsida</taxon>
        <taxon>eudicotyledons</taxon>
        <taxon>Gunneridae</taxon>
        <taxon>Pentapetalae</taxon>
        <taxon>asterids</taxon>
        <taxon>campanulids</taxon>
        <taxon>Asterales</taxon>
        <taxon>Asteraceae</taxon>
        <taxon>Asteroideae</taxon>
        <taxon>Heliantheae alliance</taxon>
        <taxon>Millerieae</taxon>
        <taxon>Smallanthus</taxon>
    </lineage>
</organism>
<keyword evidence="2" id="KW-1185">Reference proteome</keyword>
<gene>
    <name evidence="1" type="ORF">L1987_79249</name>
</gene>
<reference evidence="1 2" key="2">
    <citation type="journal article" date="2022" name="Mol. Ecol. Resour.">
        <title>The genomes of chicory, endive, great burdock and yacon provide insights into Asteraceae paleo-polyploidization history and plant inulin production.</title>
        <authorList>
            <person name="Fan W."/>
            <person name="Wang S."/>
            <person name="Wang H."/>
            <person name="Wang A."/>
            <person name="Jiang F."/>
            <person name="Liu H."/>
            <person name="Zhao H."/>
            <person name="Xu D."/>
            <person name="Zhang Y."/>
        </authorList>
    </citation>
    <scope>NUCLEOTIDE SEQUENCE [LARGE SCALE GENOMIC DNA]</scope>
    <source>
        <strain evidence="2">cv. Yunnan</strain>
        <tissue evidence="1">Leaves</tissue>
    </source>
</reference>
<dbReference type="Proteomes" id="UP001056120">
    <property type="component" value="Linkage Group LG26"/>
</dbReference>
<protein>
    <submittedName>
        <fullName evidence="1">Uncharacterized protein</fullName>
    </submittedName>
</protein>
<reference evidence="2" key="1">
    <citation type="journal article" date="2022" name="Mol. Ecol. Resour.">
        <title>The genomes of chicory, endive, great burdock and yacon provide insights into Asteraceae palaeo-polyploidization history and plant inulin production.</title>
        <authorList>
            <person name="Fan W."/>
            <person name="Wang S."/>
            <person name="Wang H."/>
            <person name="Wang A."/>
            <person name="Jiang F."/>
            <person name="Liu H."/>
            <person name="Zhao H."/>
            <person name="Xu D."/>
            <person name="Zhang Y."/>
        </authorList>
    </citation>
    <scope>NUCLEOTIDE SEQUENCE [LARGE SCALE GENOMIC DNA]</scope>
    <source>
        <strain evidence="2">cv. Yunnan</strain>
    </source>
</reference>